<proteinExistence type="predicted"/>
<dbReference type="GO" id="GO:0008270">
    <property type="term" value="F:zinc ion binding"/>
    <property type="evidence" value="ECO:0007669"/>
    <property type="project" value="InterPro"/>
</dbReference>
<evidence type="ECO:0000256" key="2">
    <source>
        <dbReference type="ARBA" id="ARBA00023242"/>
    </source>
</evidence>
<dbReference type="RefSeq" id="XP_044553838.1">
    <property type="nucleotide sequence ID" value="XM_044689305.1"/>
</dbReference>
<dbReference type="Pfam" id="PF00172">
    <property type="entry name" value="Zn_clus"/>
    <property type="match status" value="2"/>
</dbReference>
<reference evidence="5 6" key="1">
    <citation type="journal article" date="2018" name="BMC Genomics">
        <title>The genome of Naegleria lovaniensis, the basis for a comparative approach to unravel pathogenicity factors of the human pathogenic amoeba N. fowleri.</title>
        <authorList>
            <person name="Liechti N."/>
            <person name="Schurch N."/>
            <person name="Bruggmann R."/>
            <person name="Wittwer M."/>
        </authorList>
    </citation>
    <scope>NUCLEOTIDE SEQUENCE [LARGE SCALE GENOMIC DNA]</scope>
    <source>
        <strain evidence="5 6">ATCC 30569</strain>
    </source>
</reference>
<comment type="caution">
    <text evidence="5">The sequence shown here is derived from an EMBL/GenBank/DDBJ whole genome shotgun (WGS) entry which is preliminary data.</text>
</comment>
<gene>
    <name evidence="5" type="ORF">C9374_013429</name>
</gene>
<evidence type="ECO:0000313" key="6">
    <source>
        <dbReference type="Proteomes" id="UP000816034"/>
    </source>
</evidence>
<dbReference type="InterPro" id="IPR036864">
    <property type="entry name" value="Zn2-C6_fun-type_DNA-bd_sf"/>
</dbReference>
<evidence type="ECO:0000256" key="1">
    <source>
        <dbReference type="ARBA" id="ARBA00004123"/>
    </source>
</evidence>
<feature type="domain" description="Zn(2)-C6 fungal-type" evidence="4">
    <location>
        <begin position="380"/>
        <end position="410"/>
    </location>
</feature>
<sequence>MRLESGYNQESEIPERFIYKDDKDNSLCCYITNFEFVDLKTKEMKDPDYINKVSSMCLFGNLVEPNSRTTSSGLDLGRFFVKVVNISQWAFAYESDCNGLWIESSKYWYKLLQPSTEYQPMYAPFERRCNLWFFLRKYLSGWVDELDELKESDSEFEQKRKSLTLDKVIEELKKNNFTEADLINNARFIIDKINEDENEFALDDTNAALLPPFMSELLDRANNGPVITDEVSTYDSDDYEDFKIVIDDEEDSEEDVEEDSEYLQAIEESDETDNEDETFEPATKKKKPLKSDQQLNSNGKSKKKKVNNQERSKKKNQDDSGSEREEESTKRKKTRKQRFSTEYKPPSWLPTMDSLLSTEFTPDLFRLLTTKYEDGVEPTQCRECYKRRVACTKERPLCGNCLEAGTRCNYPLLLDCTPCFHCSMIGRKVCDRGRPICSNCKERGTECFYPVSKDRFTHIAEKRIQQARRKYAQEHPTEQPEYEIESNNIDYWKMQAELEKEEAAKLRIKVDELTKELEKYHNPQAEGDESMNNTS</sequence>
<dbReference type="EMBL" id="PYSW02000006">
    <property type="protein sequence ID" value="KAG2391944.1"/>
    <property type="molecule type" value="Genomic_DNA"/>
</dbReference>
<dbReference type="Pfam" id="PF12047">
    <property type="entry name" value="DNMT1-RFD"/>
    <property type="match status" value="1"/>
</dbReference>
<protein>
    <recommendedName>
        <fullName evidence="4">Zn(2)-C6 fungal-type domain-containing protein</fullName>
    </recommendedName>
</protein>
<dbReference type="GeneID" id="68105882"/>
<comment type="subcellular location">
    <subcellularLocation>
        <location evidence="1">Nucleus</location>
    </subcellularLocation>
</comment>
<dbReference type="InterPro" id="IPR001138">
    <property type="entry name" value="Zn2Cys6_DnaBD"/>
</dbReference>
<dbReference type="Proteomes" id="UP000816034">
    <property type="component" value="Unassembled WGS sequence"/>
</dbReference>
<feature type="region of interest" description="Disordered" evidence="3">
    <location>
        <begin position="246"/>
        <end position="347"/>
    </location>
</feature>
<keyword evidence="6" id="KW-1185">Reference proteome</keyword>
<dbReference type="AlphaFoldDB" id="A0AA88KQN1"/>
<evidence type="ECO:0000256" key="3">
    <source>
        <dbReference type="SAM" id="MobiDB-lite"/>
    </source>
</evidence>
<accession>A0AA88KQN1</accession>
<dbReference type="InterPro" id="IPR022702">
    <property type="entry name" value="Cytosine_MeTrfase1_RFD"/>
</dbReference>
<feature type="compositionally biased region" description="Basic and acidic residues" evidence="3">
    <location>
        <begin position="307"/>
        <end position="329"/>
    </location>
</feature>
<dbReference type="GO" id="GO:0005634">
    <property type="term" value="C:nucleus"/>
    <property type="evidence" value="ECO:0007669"/>
    <property type="project" value="UniProtKB-SubCell"/>
</dbReference>
<dbReference type="Gene3D" id="4.10.240.10">
    <property type="entry name" value="Zn(2)-C6 fungal-type DNA-binding domain"/>
    <property type="match status" value="1"/>
</dbReference>
<dbReference type="PROSITE" id="PS50048">
    <property type="entry name" value="ZN2_CY6_FUNGAL_2"/>
    <property type="match status" value="1"/>
</dbReference>
<dbReference type="CDD" id="cd00067">
    <property type="entry name" value="GAL4"/>
    <property type="match status" value="2"/>
</dbReference>
<evidence type="ECO:0000313" key="5">
    <source>
        <dbReference type="EMBL" id="KAG2391944.1"/>
    </source>
</evidence>
<dbReference type="GO" id="GO:0000981">
    <property type="term" value="F:DNA-binding transcription factor activity, RNA polymerase II-specific"/>
    <property type="evidence" value="ECO:0007669"/>
    <property type="project" value="InterPro"/>
</dbReference>
<evidence type="ECO:0000259" key="4">
    <source>
        <dbReference type="PROSITE" id="PS50048"/>
    </source>
</evidence>
<dbReference type="SUPFAM" id="SSF57701">
    <property type="entry name" value="Zn2/Cys6 DNA-binding domain"/>
    <property type="match status" value="1"/>
</dbReference>
<organism evidence="5 6">
    <name type="scientific">Naegleria lovaniensis</name>
    <name type="common">Amoeba</name>
    <dbReference type="NCBI Taxonomy" id="51637"/>
    <lineage>
        <taxon>Eukaryota</taxon>
        <taxon>Discoba</taxon>
        <taxon>Heterolobosea</taxon>
        <taxon>Tetramitia</taxon>
        <taxon>Eutetramitia</taxon>
        <taxon>Vahlkampfiidae</taxon>
        <taxon>Naegleria</taxon>
    </lineage>
</organism>
<name>A0AA88KQN1_NAELO</name>
<feature type="compositionally biased region" description="Acidic residues" evidence="3">
    <location>
        <begin position="247"/>
        <end position="279"/>
    </location>
</feature>
<keyword evidence="2" id="KW-0539">Nucleus</keyword>